<dbReference type="Proteomes" id="UP001321786">
    <property type="component" value="Chromosome"/>
</dbReference>
<evidence type="ECO:0000313" key="2">
    <source>
        <dbReference type="Proteomes" id="UP001321786"/>
    </source>
</evidence>
<name>A0AAU9EL60_9FIRM</name>
<protein>
    <submittedName>
        <fullName evidence="1">Uncharacterized protein</fullName>
    </submittedName>
</protein>
<proteinExistence type="predicted"/>
<dbReference type="KEGG" id="hprf:HLPR_03120"/>
<dbReference type="AlphaFoldDB" id="A0AAU9EL60"/>
<keyword evidence="2" id="KW-1185">Reference proteome</keyword>
<organism evidence="1 2">
    <name type="scientific">Helicovermis profundi</name>
    <dbReference type="NCBI Taxonomy" id="3065157"/>
    <lineage>
        <taxon>Bacteria</taxon>
        <taxon>Bacillati</taxon>
        <taxon>Bacillota</taxon>
        <taxon>Clostridia</taxon>
        <taxon>Helicovermis</taxon>
    </lineage>
</organism>
<evidence type="ECO:0000313" key="1">
    <source>
        <dbReference type="EMBL" id="BEP27981.1"/>
    </source>
</evidence>
<dbReference type="EMBL" id="AP028654">
    <property type="protein sequence ID" value="BEP27981.1"/>
    <property type="molecule type" value="Genomic_DNA"/>
</dbReference>
<sequence>MIKNIKVNLDLIESMLYYWKATSEKEKVGEKYIISIAEDNNMKQLFSEDFDSESVRRALSAISNREIFKPNSKKEGRFWNNNMWMLEDLEFTNMMVKPVKLLNLDSDKEKIPTSKNFEQIEVVFLPGHMDVSYMDKNLDKIFINFFRVAPSLYDESVKIDDVEFKDYILNKITELVK</sequence>
<reference evidence="1 2" key="1">
    <citation type="submission" date="2023-08" db="EMBL/GenBank/DDBJ databases">
        <title>Helicovermis profunda gen. nov., sp. nov., a novel mesophilic, fermentative bacterium within the Bacillota from a deep-sea hydrothermal vent chimney.</title>
        <authorList>
            <person name="Miyazaki U."/>
            <person name="Mizutani D."/>
            <person name="Hashimoto Y."/>
            <person name="Tame A."/>
            <person name="Sawayama S."/>
            <person name="Miyazaki J."/>
            <person name="Takai K."/>
            <person name="Nakagawa S."/>
        </authorList>
    </citation>
    <scope>NUCLEOTIDE SEQUENCE [LARGE SCALE GENOMIC DNA]</scope>
    <source>
        <strain evidence="1 2">S502</strain>
    </source>
</reference>
<dbReference type="RefSeq" id="WP_338536338.1">
    <property type="nucleotide sequence ID" value="NZ_AP028654.1"/>
</dbReference>
<accession>A0AAU9EL60</accession>
<gene>
    <name evidence="1" type="ORF">HLPR_03120</name>
</gene>